<feature type="domain" description="RNA polymerase sigma-70 region 2" evidence="2">
    <location>
        <begin position="2"/>
        <end position="63"/>
    </location>
</feature>
<dbReference type="EMBL" id="BMIU01000007">
    <property type="protein sequence ID" value="GGF29598.1"/>
    <property type="molecule type" value="Genomic_DNA"/>
</dbReference>
<evidence type="ECO:0000313" key="5">
    <source>
        <dbReference type="Proteomes" id="UP000647339"/>
    </source>
</evidence>
<accession>A0ABQ1V0G1</accession>
<dbReference type="NCBIfam" id="TIGR02937">
    <property type="entry name" value="sigma70-ECF"/>
    <property type="match status" value="1"/>
</dbReference>
<evidence type="ECO:0000313" key="4">
    <source>
        <dbReference type="EMBL" id="GGF29598.1"/>
    </source>
</evidence>
<dbReference type="PANTHER" id="PTHR30173">
    <property type="entry name" value="SIGMA 19 FACTOR"/>
    <property type="match status" value="1"/>
</dbReference>
<reference evidence="5" key="1">
    <citation type="journal article" date="2019" name="Int. J. Syst. Evol. Microbiol.">
        <title>The Global Catalogue of Microorganisms (GCM) 10K type strain sequencing project: providing services to taxonomists for standard genome sequencing and annotation.</title>
        <authorList>
            <consortium name="The Broad Institute Genomics Platform"/>
            <consortium name="The Broad Institute Genome Sequencing Center for Infectious Disease"/>
            <person name="Wu L."/>
            <person name="Ma J."/>
        </authorList>
    </citation>
    <scope>NUCLEOTIDE SEQUENCE [LARGE SCALE GENOMIC DNA]</scope>
    <source>
        <strain evidence="5">CGMCC 1.15407</strain>
    </source>
</reference>
<dbReference type="Pfam" id="PF08281">
    <property type="entry name" value="Sigma70_r4_2"/>
    <property type="match status" value="1"/>
</dbReference>
<dbReference type="RefSeq" id="WP_137403171.1">
    <property type="nucleotide sequence ID" value="NZ_BMIU01000007.1"/>
</dbReference>
<dbReference type="InterPro" id="IPR052704">
    <property type="entry name" value="ECF_Sigma-70_Domain"/>
</dbReference>
<proteinExistence type="predicted"/>
<dbReference type="SUPFAM" id="SSF88659">
    <property type="entry name" value="Sigma3 and sigma4 domains of RNA polymerase sigma factors"/>
    <property type="match status" value="1"/>
</dbReference>
<dbReference type="InterPro" id="IPR032710">
    <property type="entry name" value="NTF2-like_dom_sf"/>
</dbReference>
<dbReference type="Gene3D" id="1.10.10.10">
    <property type="entry name" value="Winged helix-like DNA-binding domain superfamily/Winged helix DNA-binding domain"/>
    <property type="match status" value="1"/>
</dbReference>
<evidence type="ECO:0000256" key="1">
    <source>
        <dbReference type="ARBA" id="ARBA00011344"/>
    </source>
</evidence>
<evidence type="ECO:0000259" key="2">
    <source>
        <dbReference type="Pfam" id="PF04542"/>
    </source>
</evidence>
<comment type="subunit">
    <text evidence="1">Interacts transiently with the RNA polymerase catalytic core formed by RpoA, RpoB, RpoC and RpoZ (2 alpha, 1 beta, 1 beta' and 1 omega subunit) to form the RNA polymerase holoenzyme that can initiate transcription.</text>
</comment>
<dbReference type="Pfam" id="PF04542">
    <property type="entry name" value="Sigma70_r2"/>
    <property type="match status" value="1"/>
</dbReference>
<feature type="domain" description="RNA polymerase sigma factor 70 region 4 type 2" evidence="3">
    <location>
        <begin position="98"/>
        <end position="148"/>
    </location>
</feature>
<evidence type="ECO:0000259" key="3">
    <source>
        <dbReference type="Pfam" id="PF08281"/>
    </source>
</evidence>
<protein>
    <submittedName>
        <fullName evidence="4">RNA polymerase sigma factor SigJ</fullName>
    </submittedName>
</protein>
<dbReference type="Proteomes" id="UP000647339">
    <property type="component" value="Unassembled WGS sequence"/>
</dbReference>
<dbReference type="InterPro" id="IPR013325">
    <property type="entry name" value="RNA_pol_sigma_r2"/>
</dbReference>
<dbReference type="PANTHER" id="PTHR30173:SF36">
    <property type="entry name" value="ECF RNA POLYMERASE SIGMA FACTOR SIGJ"/>
    <property type="match status" value="1"/>
</dbReference>
<gene>
    <name evidence="4" type="ORF">GCM10011339_17250</name>
</gene>
<comment type="caution">
    <text evidence="4">The sequence shown here is derived from an EMBL/GenBank/DDBJ whole genome shotgun (WGS) entry which is preliminary data.</text>
</comment>
<dbReference type="SUPFAM" id="SSF88946">
    <property type="entry name" value="Sigma2 domain of RNA polymerase sigma factors"/>
    <property type="match status" value="1"/>
</dbReference>
<dbReference type="SUPFAM" id="SSF54427">
    <property type="entry name" value="NTF2-like"/>
    <property type="match status" value="1"/>
</dbReference>
<dbReference type="InterPro" id="IPR007627">
    <property type="entry name" value="RNA_pol_sigma70_r2"/>
</dbReference>
<dbReference type="InterPro" id="IPR013249">
    <property type="entry name" value="RNA_pol_sigma70_r4_t2"/>
</dbReference>
<dbReference type="InterPro" id="IPR014284">
    <property type="entry name" value="RNA_pol_sigma-70_dom"/>
</dbReference>
<dbReference type="Gene3D" id="1.10.1740.10">
    <property type="match status" value="1"/>
</dbReference>
<organism evidence="4 5">
    <name type="scientific">Echinicola rosea</name>
    <dbReference type="NCBI Taxonomy" id="1807691"/>
    <lineage>
        <taxon>Bacteria</taxon>
        <taxon>Pseudomonadati</taxon>
        <taxon>Bacteroidota</taxon>
        <taxon>Cytophagia</taxon>
        <taxon>Cytophagales</taxon>
        <taxon>Cyclobacteriaceae</taxon>
        <taxon>Echinicola</taxon>
    </lineage>
</organism>
<sequence>MEQYRPLLFTYAYNILGTAMDAEDVVQDVFEKFLTLEKGLVQNEKSYLVRMVVNRAIDQKKKLNQTIASYPHEWLPEPIITDTAVPEPSQEHILHYSMMLLLERLEVRQRAVFLLKEVFGYSHRNISKTLGITPEVSRQSLSRARKRLQDAPPIQPSHSDESRLKEYLSAIQNADAERLEQLLVKDISLASDGGGKVPAGTKTLYGKERVMAMLQGLYKKFYQDITIQQTTINHTPALLYISPIGKVINCQVFVFDNHQIARIFFIRNPDKLIFLQKKPPFMSHNQ</sequence>
<dbReference type="InterPro" id="IPR013324">
    <property type="entry name" value="RNA_pol_sigma_r3/r4-like"/>
</dbReference>
<keyword evidence="5" id="KW-1185">Reference proteome</keyword>
<name>A0ABQ1V0G1_9BACT</name>
<dbReference type="InterPro" id="IPR036388">
    <property type="entry name" value="WH-like_DNA-bd_sf"/>
</dbReference>